<sequence>MVMVHRKLHQSGSAAIYSGVHLLSGMAVALKKMELTSETSQQVRNEIANMGRYGNAEGVLGLCAAWCEHCNSPPCGLLEEMPQEQETVFYTMPLAEDTFKSFPFEAWSALSLRDRLEYFQQTLVGLSSIHGQQMVHGAISPSTLMLLGRKIYGDPKSARPVKAAISALRHTHSPDRFDEANHAGPWIAPEVRDGLPLYTKQSDIWSLAVTWLDTFRRLKSQAIITKTSHSSILQIVDRETDEPFRSLLKQMLAWNPDERPDAERALAHGVWTRLLETMREEESENRQSRHKRVCRSGLRQVSPAPDDD</sequence>
<dbReference type="PROSITE" id="PS50011">
    <property type="entry name" value="PROTEIN_KINASE_DOM"/>
    <property type="match status" value="1"/>
</dbReference>
<dbReference type="GO" id="GO:0005634">
    <property type="term" value="C:nucleus"/>
    <property type="evidence" value="ECO:0007669"/>
    <property type="project" value="TreeGrafter"/>
</dbReference>
<dbReference type="InterPro" id="IPR011009">
    <property type="entry name" value="Kinase-like_dom_sf"/>
</dbReference>
<dbReference type="PANTHER" id="PTHR44167:SF24">
    <property type="entry name" value="SERINE_THREONINE-PROTEIN KINASE CHK2"/>
    <property type="match status" value="1"/>
</dbReference>
<name>A0A2P5HIT7_DIAHE</name>
<feature type="region of interest" description="Disordered" evidence="1">
    <location>
        <begin position="281"/>
        <end position="308"/>
    </location>
</feature>
<dbReference type="GO" id="GO:0005737">
    <property type="term" value="C:cytoplasm"/>
    <property type="evidence" value="ECO:0007669"/>
    <property type="project" value="TreeGrafter"/>
</dbReference>
<accession>A0A2P5HIT7</accession>
<proteinExistence type="predicted"/>
<dbReference type="OrthoDB" id="5979581at2759"/>
<evidence type="ECO:0000256" key="1">
    <source>
        <dbReference type="SAM" id="MobiDB-lite"/>
    </source>
</evidence>
<dbReference type="Pfam" id="PF00069">
    <property type="entry name" value="Pkinase"/>
    <property type="match status" value="1"/>
</dbReference>
<dbReference type="Proteomes" id="UP000094444">
    <property type="component" value="Unassembled WGS sequence"/>
</dbReference>
<keyword evidence="4" id="KW-1185">Reference proteome</keyword>
<feature type="domain" description="Protein kinase" evidence="2">
    <location>
        <begin position="2"/>
        <end position="271"/>
    </location>
</feature>
<comment type="caution">
    <text evidence="3">The sequence shown here is derived from an EMBL/GenBank/DDBJ whole genome shotgun (WGS) entry which is preliminary data.</text>
</comment>
<reference evidence="3" key="1">
    <citation type="submission" date="2017-09" db="EMBL/GenBank/DDBJ databases">
        <title>Polyketide synthases of a Diaporthe helianthi virulent isolate.</title>
        <authorList>
            <person name="Baroncelli R."/>
        </authorList>
    </citation>
    <scope>NUCLEOTIDE SEQUENCE [LARGE SCALE GENOMIC DNA]</scope>
    <source>
        <strain evidence="3">7/96</strain>
    </source>
</reference>
<dbReference type="STRING" id="158607.A0A2P5HIT7"/>
<dbReference type="SMART" id="SM00220">
    <property type="entry name" value="S_TKc"/>
    <property type="match status" value="1"/>
</dbReference>
<organism evidence="3 4">
    <name type="scientific">Diaporthe helianthi</name>
    <dbReference type="NCBI Taxonomy" id="158607"/>
    <lineage>
        <taxon>Eukaryota</taxon>
        <taxon>Fungi</taxon>
        <taxon>Dikarya</taxon>
        <taxon>Ascomycota</taxon>
        <taxon>Pezizomycotina</taxon>
        <taxon>Sordariomycetes</taxon>
        <taxon>Sordariomycetidae</taxon>
        <taxon>Diaporthales</taxon>
        <taxon>Diaporthaceae</taxon>
        <taxon>Diaporthe</taxon>
    </lineage>
</organism>
<evidence type="ECO:0000313" key="3">
    <source>
        <dbReference type="EMBL" id="POS70165.1"/>
    </source>
</evidence>
<dbReference type="GO" id="GO:0044773">
    <property type="term" value="P:mitotic DNA damage checkpoint signaling"/>
    <property type="evidence" value="ECO:0007669"/>
    <property type="project" value="TreeGrafter"/>
</dbReference>
<dbReference type="GO" id="GO:0005524">
    <property type="term" value="F:ATP binding"/>
    <property type="evidence" value="ECO:0007669"/>
    <property type="project" value="InterPro"/>
</dbReference>
<protein>
    <recommendedName>
        <fullName evidence="2">Protein kinase domain-containing protein</fullName>
    </recommendedName>
</protein>
<dbReference type="InParanoid" id="A0A2P5HIT7"/>
<evidence type="ECO:0000259" key="2">
    <source>
        <dbReference type="PROSITE" id="PS50011"/>
    </source>
</evidence>
<dbReference type="Gene3D" id="1.10.510.10">
    <property type="entry name" value="Transferase(Phosphotransferase) domain 1"/>
    <property type="match status" value="1"/>
</dbReference>
<dbReference type="EMBL" id="MAVT02001767">
    <property type="protein sequence ID" value="POS70165.1"/>
    <property type="molecule type" value="Genomic_DNA"/>
</dbReference>
<dbReference type="InterPro" id="IPR000719">
    <property type="entry name" value="Prot_kinase_dom"/>
</dbReference>
<dbReference type="AlphaFoldDB" id="A0A2P5HIT7"/>
<dbReference type="PANTHER" id="PTHR44167">
    <property type="entry name" value="OVARIAN-SPECIFIC SERINE/THREONINE-PROTEIN KINASE LOK-RELATED"/>
    <property type="match status" value="1"/>
</dbReference>
<gene>
    <name evidence="3" type="ORF">DHEL01_v211442</name>
</gene>
<dbReference type="GO" id="GO:0004674">
    <property type="term" value="F:protein serine/threonine kinase activity"/>
    <property type="evidence" value="ECO:0007669"/>
    <property type="project" value="TreeGrafter"/>
</dbReference>
<evidence type="ECO:0000313" key="4">
    <source>
        <dbReference type="Proteomes" id="UP000094444"/>
    </source>
</evidence>
<dbReference type="SUPFAM" id="SSF56112">
    <property type="entry name" value="Protein kinase-like (PK-like)"/>
    <property type="match status" value="1"/>
</dbReference>